<keyword evidence="6" id="KW-0863">Zinc-finger</keyword>
<evidence type="ECO:0000256" key="2">
    <source>
        <dbReference type="ARBA" id="ARBA00004496"/>
    </source>
</evidence>
<evidence type="ECO:0000259" key="9">
    <source>
        <dbReference type="Pfam" id="PF26085"/>
    </source>
</evidence>
<dbReference type="Pfam" id="PF26085">
    <property type="entry name" value="SH3_20"/>
    <property type="match status" value="1"/>
</dbReference>
<evidence type="ECO:0000256" key="7">
    <source>
        <dbReference type="ARBA" id="ARBA00023136"/>
    </source>
</evidence>
<organism evidence="10 11">
    <name type="scientific">Panagrellus redivivus</name>
    <name type="common">Microworm</name>
    <dbReference type="NCBI Taxonomy" id="6233"/>
    <lineage>
        <taxon>Eukaryota</taxon>
        <taxon>Metazoa</taxon>
        <taxon>Ecdysozoa</taxon>
        <taxon>Nematoda</taxon>
        <taxon>Chromadorea</taxon>
        <taxon>Rhabditida</taxon>
        <taxon>Tylenchina</taxon>
        <taxon>Panagrolaimomorpha</taxon>
        <taxon>Panagrolaimoidea</taxon>
        <taxon>Panagrolaimidae</taxon>
        <taxon>Panagrellus</taxon>
    </lineage>
</organism>
<evidence type="ECO:0000256" key="6">
    <source>
        <dbReference type="ARBA" id="ARBA00022771"/>
    </source>
</evidence>
<feature type="region of interest" description="Disordered" evidence="8">
    <location>
        <begin position="202"/>
        <end position="228"/>
    </location>
</feature>
<dbReference type="GO" id="GO:0005737">
    <property type="term" value="C:cytoplasm"/>
    <property type="evidence" value="ECO:0007669"/>
    <property type="project" value="UniProtKB-SubCell"/>
</dbReference>
<keyword evidence="6" id="KW-0479">Metal-binding</keyword>
<dbReference type="GO" id="GO:0005886">
    <property type="term" value="C:plasma membrane"/>
    <property type="evidence" value="ECO:0007669"/>
    <property type="project" value="UniProtKB-SubCell"/>
</dbReference>
<dbReference type="GO" id="GO:1903078">
    <property type="term" value="P:positive regulation of protein localization to plasma membrane"/>
    <property type="evidence" value="ECO:0007669"/>
    <property type="project" value="TreeGrafter"/>
</dbReference>
<feature type="compositionally biased region" description="Polar residues" evidence="8">
    <location>
        <begin position="97"/>
        <end position="132"/>
    </location>
</feature>
<reference evidence="10" key="1">
    <citation type="journal article" date="2013" name="Genetics">
        <title>The draft genome and transcriptome of Panagrellus redivivus are shaped by the harsh demands of a free-living lifestyle.</title>
        <authorList>
            <person name="Srinivasan J."/>
            <person name="Dillman A.R."/>
            <person name="Macchietto M.G."/>
            <person name="Heikkinen L."/>
            <person name="Lakso M."/>
            <person name="Fracchia K.M."/>
            <person name="Antoshechkin I."/>
            <person name="Mortazavi A."/>
            <person name="Wong G."/>
            <person name="Sternberg P.W."/>
        </authorList>
    </citation>
    <scope>NUCLEOTIDE SEQUENCE [LARGE SCALE GENOMIC DNA]</scope>
    <source>
        <strain evidence="10">MT8872</strain>
    </source>
</reference>
<keyword evidence="10" id="KW-1185">Reference proteome</keyword>
<keyword evidence="3" id="KW-1003">Cell membrane</keyword>
<comment type="subcellular location">
    <subcellularLocation>
        <location evidence="1">Cell membrane</location>
    </subcellularLocation>
    <subcellularLocation>
        <location evidence="2">Cytoplasm</location>
    </subcellularLocation>
</comment>
<reference evidence="11" key="2">
    <citation type="submission" date="2020-10" db="UniProtKB">
        <authorList>
            <consortium name="WormBaseParasite"/>
        </authorList>
    </citation>
    <scope>IDENTIFICATION</scope>
</reference>
<evidence type="ECO:0000256" key="5">
    <source>
        <dbReference type="ARBA" id="ARBA00022737"/>
    </source>
</evidence>
<dbReference type="GO" id="GO:0008270">
    <property type="term" value="F:zinc ion binding"/>
    <property type="evidence" value="ECO:0007669"/>
    <property type="project" value="UniProtKB-KW"/>
</dbReference>
<evidence type="ECO:0000256" key="1">
    <source>
        <dbReference type="ARBA" id="ARBA00004236"/>
    </source>
</evidence>
<keyword evidence="4" id="KW-0963">Cytoplasm</keyword>
<feature type="region of interest" description="Disordered" evidence="8">
    <location>
        <begin position="83"/>
        <end position="154"/>
    </location>
</feature>
<evidence type="ECO:0000256" key="4">
    <source>
        <dbReference type="ARBA" id="ARBA00022490"/>
    </source>
</evidence>
<feature type="compositionally biased region" description="Pro residues" evidence="8">
    <location>
        <begin position="217"/>
        <end position="228"/>
    </location>
</feature>
<sequence>MSRRSSSIVSTGSRKSGTPQPQDDVNPRKKWTSAFRVLQGVNRFKTGTRQRHNEMHSNESTPSRTDEPVEVDPVYLALKQATGRYGGSNSSRRGSSAQNFDSASPSPRNLSQVSLQDSGYAETSGSRNQLLGSTPMLDHPGMPPAAAMTNGPCAYPRRRAPKLNKQMKSLSLDCAEMPPPVNGTMRSPFKSKPLKMAHGIATSGETSDWERSVSPAGPSPRRLPPQPPIASNVATHIVTHEYISSETALYLGQRMIIVDNGDPDWLHGFKLGDRSHTMLTFPNTCVAAFSPGEQPMRLTQNVNLIESRLRLYRDQVVFAQPNSMRDDRIKVRNERGAVAECPIMYLTLL</sequence>
<feature type="compositionally biased region" description="Low complexity" evidence="8">
    <location>
        <begin position="87"/>
        <end position="96"/>
    </location>
</feature>
<dbReference type="AlphaFoldDB" id="A0A7E4W1Y9"/>
<dbReference type="WBParaSite" id="Pan_g5464.t1">
    <property type="protein sequence ID" value="Pan_g5464.t1"/>
    <property type="gene ID" value="Pan_g5464"/>
</dbReference>
<evidence type="ECO:0000256" key="3">
    <source>
        <dbReference type="ARBA" id="ARBA00022475"/>
    </source>
</evidence>
<protein>
    <submittedName>
        <fullName evidence="11">SH3 domain-containing protein</fullName>
    </submittedName>
</protein>
<evidence type="ECO:0000313" key="10">
    <source>
        <dbReference type="Proteomes" id="UP000492821"/>
    </source>
</evidence>
<dbReference type="PANTHER" id="PTHR15135">
    <property type="entry name" value="STAC"/>
    <property type="match status" value="1"/>
</dbReference>
<feature type="domain" description="STAC3-related SH3" evidence="9">
    <location>
        <begin position="291"/>
        <end position="349"/>
    </location>
</feature>
<keyword evidence="5" id="KW-0677">Repeat</keyword>
<keyword evidence="7" id="KW-0472">Membrane</keyword>
<feature type="compositionally biased region" description="Low complexity" evidence="8">
    <location>
        <begin position="1"/>
        <end position="16"/>
    </location>
</feature>
<feature type="region of interest" description="Disordered" evidence="8">
    <location>
        <begin position="1"/>
        <end position="70"/>
    </location>
</feature>
<evidence type="ECO:0000256" key="8">
    <source>
        <dbReference type="SAM" id="MobiDB-lite"/>
    </source>
</evidence>
<dbReference type="Proteomes" id="UP000492821">
    <property type="component" value="Unassembled WGS sequence"/>
</dbReference>
<name>A0A7E4W1Y9_PANRE</name>
<dbReference type="InterPro" id="IPR059031">
    <property type="entry name" value="SH3_20"/>
</dbReference>
<dbReference type="PANTHER" id="PTHR15135:SF7">
    <property type="entry name" value="STAC-LIKE, ISOFORM J"/>
    <property type="match status" value="1"/>
</dbReference>
<dbReference type="InterPro" id="IPR039688">
    <property type="entry name" value="STAC1/2/3"/>
</dbReference>
<keyword evidence="6" id="KW-0862">Zinc</keyword>
<accession>A0A7E4W1Y9</accession>
<evidence type="ECO:0000313" key="11">
    <source>
        <dbReference type="WBParaSite" id="Pan_g5464.t1"/>
    </source>
</evidence>
<proteinExistence type="predicted"/>
<dbReference type="GO" id="GO:0003009">
    <property type="term" value="P:skeletal muscle contraction"/>
    <property type="evidence" value="ECO:0007669"/>
    <property type="project" value="TreeGrafter"/>
</dbReference>